<evidence type="ECO:0000313" key="3">
    <source>
        <dbReference type="Proteomes" id="UP001595979"/>
    </source>
</evidence>
<protein>
    <recommendedName>
        <fullName evidence="4">Rhodanese domain-containing protein</fullName>
    </recommendedName>
</protein>
<keyword evidence="1" id="KW-0732">Signal</keyword>
<evidence type="ECO:0000313" key="2">
    <source>
        <dbReference type="EMBL" id="MFC5849370.1"/>
    </source>
</evidence>
<evidence type="ECO:0000256" key="1">
    <source>
        <dbReference type="SAM" id="SignalP"/>
    </source>
</evidence>
<feature type="chain" id="PRO_5046203350" description="Rhodanese domain-containing protein" evidence="1">
    <location>
        <begin position="23"/>
        <end position="173"/>
    </location>
</feature>
<dbReference type="Proteomes" id="UP001595979">
    <property type="component" value="Unassembled WGS sequence"/>
</dbReference>
<name>A0ABW1DMJ7_9DEIO</name>
<sequence length="173" mass="18356">MNKTLLTLLTLCSLAPAQAVKADNATYLRVAAVASAAVTPTTLALSGPGVTAVIPNEYLYKRDLKVRAYDLDAFLKARIPNVAELAAQGATVVFWCIDGYAPKARLADILGKGGLIAVGDADAPAGVVWPDAPYKDKVLGTEQIGNYLVWRTESFPAKPQPWGLASIHVVLPR</sequence>
<reference evidence="3" key="1">
    <citation type="journal article" date="2019" name="Int. J. Syst. Evol. Microbiol.">
        <title>The Global Catalogue of Microorganisms (GCM) 10K type strain sequencing project: providing services to taxonomists for standard genome sequencing and annotation.</title>
        <authorList>
            <consortium name="The Broad Institute Genomics Platform"/>
            <consortium name="The Broad Institute Genome Sequencing Center for Infectious Disease"/>
            <person name="Wu L."/>
            <person name="Ma J."/>
        </authorList>
    </citation>
    <scope>NUCLEOTIDE SEQUENCE [LARGE SCALE GENOMIC DNA]</scope>
    <source>
        <strain evidence="3">CGMCC 1.15053</strain>
    </source>
</reference>
<gene>
    <name evidence="2" type="ORF">ACFPQ6_13740</name>
</gene>
<dbReference type="RefSeq" id="WP_380050468.1">
    <property type="nucleotide sequence ID" value="NZ_JBHSOH010000020.1"/>
</dbReference>
<comment type="caution">
    <text evidence="2">The sequence shown here is derived from an EMBL/GenBank/DDBJ whole genome shotgun (WGS) entry which is preliminary data.</text>
</comment>
<feature type="signal peptide" evidence="1">
    <location>
        <begin position="1"/>
        <end position="22"/>
    </location>
</feature>
<keyword evidence="3" id="KW-1185">Reference proteome</keyword>
<evidence type="ECO:0008006" key="4">
    <source>
        <dbReference type="Google" id="ProtNLM"/>
    </source>
</evidence>
<proteinExistence type="predicted"/>
<dbReference type="EMBL" id="JBHSOH010000020">
    <property type="protein sequence ID" value="MFC5849370.1"/>
    <property type="molecule type" value="Genomic_DNA"/>
</dbReference>
<accession>A0ABW1DMJ7</accession>
<organism evidence="2 3">
    <name type="scientific">Deinococcus petrolearius</name>
    <dbReference type="NCBI Taxonomy" id="1751295"/>
    <lineage>
        <taxon>Bacteria</taxon>
        <taxon>Thermotogati</taxon>
        <taxon>Deinococcota</taxon>
        <taxon>Deinococci</taxon>
        <taxon>Deinococcales</taxon>
        <taxon>Deinococcaceae</taxon>
        <taxon>Deinococcus</taxon>
    </lineage>
</organism>